<name>A0AAD7V3R3_9FUNG</name>
<gene>
    <name evidence="1" type="ORF">O0I10_006636</name>
</gene>
<proteinExistence type="predicted"/>
<dbReference type="Gene3D" id="3.80.10.10">
    <property type="entry name" value="Ribonuclease Inhibitor"/>
    <property type="match status" value="1"/>
</dbReference>
<dbReference type="EMBL" id="JARTCD010000030">
    <property type="protein sequence ID" value="KAJ8657572.1"/>
    <property type="molecule type" value="Genomic_DNA"/>
</dbReference>
<evidence type="ECO:0000313" key="1">
    <source>
        <dbReference type="EMBL" id="KAJ8657572.1"/>
    </source>
</evidence>
<evidence type="ECO:0000313" key="2">
    <source>
        <dbReference type="Proteomes" id="UP001234581"/>
    </source>
</evidence>
<dbReference type="RefSeq" id="XP_058342485.1">
    <property type="nucleotide sequence ID" value="XM_058486663.1"/>
</dbReference>
<dbReference type="SUPFAM" id="SSF52047">
    <property type="entry name" value="RNI-like"/>
    <property type="match status" value="1"/>
</dbReference>
<keyword evidence="2" id="KW-1185">Reference proteome</keyword>
<dbReference type="GeneID" id="83214047"/>
<comment type="caution">
    <text evidence="1">The sequence shown here is derived from an EMBL/GenBank/DDBJ whole genome shotgun (WGS) entry which is preliminary data.</text>
</comment>
<sequence length="338" mass="38285">MSYGRLMNTSTRAAASAVVSTKRVDFISELPFEIVMENIVPRIIHQKDRALSLRNRHTYFAVCTTWSQRIAASDESIHFYISSNKDFTKDDWMRVQAVAGYIKTLTVTASNQQAIFNLLQYAHLSSLNDLTMTVKGSQGHWMRLLQSIPALKCLRIISKMMGSSLQVFEMLQYCPKLVQLDITLDNGSSVTFNMYHNHGYPALRHLHASYEAANSAIVPRIIQHFTCLDVLRLTTPMISYEDLSKVSQLCPQLQRLLLGNRNGTPHTENALLQQGDSRGIRLLFIQSSLFHGDCIARFLKEHATRLESVEVLLSASSISYISSLLHEPVVLDRLRSLR</sequence>
<reference evidence="1 2" key="1">
    <citation type="submission" date="2023-03" db="EMBL/GenBank/DDBJ databases">
        <title>Genome sequence of Lichtheimia ornata CBS 291.66.</title>
        <authorList>
            <person name="Mohabir J.T."/>
            <person name="Shea T.P."/>
            <person name="Kurbessoian T."/>
            <person name="Berby B."/>
            <person name="Fontaine J."/>
            <person name="Livny J."/>
            <person name="Gnirke A."/>
            <person name="Stajich J.E."/>
            <person name="Cuomo C.A."/>
        </authorList>
    </citation>
    <scope>NUCLEOTIDE SEQUENCE [LARGE SCALE GENOMIC DNA]</scope>
    <source>
        <strain evidence="1">CBS 291.66</strain>
    </source>
</reference>
<dbReference type="Proteomes" id="UP001234581">
    <property type="component" value="Unassembled WGS sequence"/>
</dbReference>
<accession>A0AAD7V3R3</accession>
<organism evidence="1 2">
    <name type="scientific">Lichtheimia ornata</name>
    <dbReference type="NCBI Taxonomy" id="688661"/>
    <lineage>
        <taxon>Eukaryota</taxon>
        <taxon>Fungi</taxon>
        <taxon>Fungi incertae sedis</taxon>
        <taxon>Mucoromycota</taxon>
        <taxon>Mucoromycotina</taxon>
        <taxon>Mucoromycetes</taxon>
        <taxon>Mucorales</taxon>
        <taxon>Lichtheimiaceae</taxon>
        <taxon>Lichtheimia</taxon>
    </lineage>
</organism>
<dbReference type="InterPro" id="IPR032675">
    <property type="entry name" value="LRR_dom_sf"/>
</dbReference>
<evidence type="ECO:0008006" key="3">
    <source>
        <dbReference type="Google" id="ProtNLM"/>
    </source>
</evidence>
<protein>
    <recommendedName>
        <fullName evidence="3">F-box domain-containing protein</fullName>
    </recommendedName>
</protein>
<dbReference type="AlphaFoldDB" id="A0AAD7V3R3"/>